<accession>A0A0W0G8Z0</accession>
<dbReference type="EMBL" id="LATX01000801">
    <property type="protein sequence ID" value="KTB45019.1"/>
    <property type="molecule type" value="Genomic_DNA"/>
</dbReference>
<gene>
    <name evidence="1" type="ORF">WG66_2404</name>
</gene>
<name>A0A0W0G8Z0_MONRR</name>
<sequence>MSSSRHTSVETVSALAGALDKVANEDDSSRTLSYVDERKVCDGNMIAYIPIATTAIYSCDIFFDEVATDSLQKWYC</sequence>
<proteinExistence type="predicted"/>
<evidence type="ECO:0000313" key="1">
    <source>
        <dbReference type="EMBL" id="KTB45019.1"/>
    </source>
</evidence>
<comment type="caution">
    <text evidence="1">The sequence shown here is derived from an EMBL/GenBank/DDBJ whole genome shotgun (WGS) entry which is preliminary data.</text>
</comment>
<organism evidence="1 2">
    <name type="scientific">Moniliophthora roreri</name>
    <name type="common">Frosty pod rot fungus</name>
    <name type="synonym">Monilia roreri</name>
    <dbReference type="NCBI Taxonomy" id="221103"/>
    <lineage>
        <taxon>Eukaryota</taxon>
        <taxon>Fungi</taxon>
        <taxon>Dikarya</taxon>
        <taxon>Basidiomycota</taxon>
        <taxon>Agaricomycotina</taxon>
        <taxon>Agaricomycetes</taxon>
        <taxon>Agaricomycetidae</taxon>
        <taxon>Agaricales</taxon>
        <taxon>Marasmiineae</taxon>
        <taxon>Marasmiaceae</taxon>
        <taxon>Moniliophthora</taxon>
    </lineage>
</organism>
<evidence type="ECO:0000313" key="2">
    <source>
        <dbReference type="Proteomes" id="UP000054988"/>
    </source>
</evidence>
<dbReference type="Proteomes" id="UP000054988">
    <property type="component" value="Unassembled WGS sequence"/>
</dbReference>
<reference evidence="1 2" key="1">
    <citation type="submission" date="2015-12" db="EMBL/GenBank/DDBJ databases">
        <title>Draft genome sequence of Moniliophthora roreri, the causal agent of frosty pod rot of cacao.</title>
        <authorList>
            <person name="Aime M.C."/>
            <person name="Diaz-Valderrama J.R."/>
            <person name="Kijpornyongpan T."/>
            <person name="Phillips-Mora W."/>
        </authorList>
    </citation>
    <scope>NUCLEOTIDE SEQUENCE [LARGE SCALE GENOMIC DNA]</scope>
    <source>
        <strain evidence="1 2">MCA 2952</strain>
    </source>
</reference>
<dbReference type="Gene3D" id="3.40.390.10">
    <property type="entry name" value="Collagenase (Catalytic Domain)"/>
    <property type="match status" value="1"/>
</dbReference>
<dbReference type="InterPro" id="IPR024079">
    <property type="entry name" value="MetalloPept_cat_dom_sf"/>
</dbReference>
<dbReference type="GO" id="GO:0008237">
    <property type="term" value="F:metallopeptidase activity"/>
    <property type="evidence" value="ECO:0007669"/>
    <property type="project" value="InterPro"/>
</dbReference>
<protein>
    <submittedName>
        <fullName evidence="1">Uncharacterized protein</fullName>
    </submittedName>
</protein>
<dbReference type="AlphaFoldDB" id="A0A0W0G8Z0"/>